<feature type="signal peptide" evidence="2">
    <location>
        <begin position="1"/>
        <end position="30"/>
    </location>
</feature>
<dbReference type="Pfam" id="PF05548">
    <property type="entry name" value="Peptidase_M11"/>
    <property type="match status" value="1"/>
</dbReference>
<proteinExistence type="predicted"/>
<sequence length="486" mass="51272">MAPPAEARRLEGASLALLLLTAVMTGSAAARSLTQAATSITISGRLVLKDSHTQPVRWSLKAGADQVYRLPGQPTSASGSPIPPGAFLQLACVLSPTDPKACVSVSGATVNKAAAPTQSTNVVIRSLTMVTSLVGSCSYAGANLGSVQTAMFGGPKPYSTFFRNCSYGSMTFDTAGSKVISVQLPCSAAILGCDEDAVASAALAKARQVLGTTAVAEFSHYAYVMPSGIAKCDWVGLAELPGSQTWYSPTDQGIFNKGTYMQEFIHNFGLYHGWKNGVEYDDLSSAMGYGDSCPSAPELWRLGWAKPLALLSSALLPAGAFRSYALPATALAAVNHVKIQPDWLGGGYTRNVYLALRLKRGGDMDLLPEFDRKVNVHAVNKGIDNSFLASGDPQVSIIGTVGAGAVTDFKAYRLLVKAVALSPDGTSMTVKLCRYAPPSPRPPPSPKPPSPKPPARVASPPPEDLLLEDWPPPPEEDWAWELFGRK</sequence>
<feature type="domain" description="Peptidase M11 gametolysin" evidence="3">
    <location>
        <begin position="134"/>
        <end position="403"/>
    </location>
</feature>
<evidence type="ECO:0000259" key="3">
    <source>
        <dbReference type="Pfam" id="PF05548"/>
    </source>
</evidence>
<dbReference type="OrthoDB" id="536811at2759"/>
<feature type="compositionally biased region" description="Pro residues" evidence="1">
    <location>
        <begin position="437"/>
        <end position="463"/>
    </location>
</feature>
<evidence type="ECO:0000256" key="1">
    <source>
        <dbReference type="SAM" id="MobiDB-lite"/>
    </source>
</evidence>
<gene>
    <name evidence="4" type="ORF">HYH03_002400</name>
</gene>
<organism evidence="4 5">
    <name type="scientific">Edaphochlamys debaryana</name>
    <dbReference type="NCBI Taxonomy" id="47281"/>
    <lineage>
        <taxon>Eukaryota</taxon>
        <taxon>Viridiplantae</taxon>
        <taxon>Chlorophyta</taxon>
        <taxon>core chlorophytes</taxon>
        <taxon>Chlorophyceae</taxon>
        <taxon>CS clade</taxon>
        <taxon>Chlamydomonadales</taxon>
        <taxon>Chlamydomonadales incertae sedis</taxon>
        <taxon>Edaphochlamys</taxon>
    </lineage>
</organism>
<name>A0A836C4Z8_9CHLO</name>
<keyword evidence="2" id="KW-0732">Signal</keyword>
<evidence type="ECO:0000256" key="2">
    <source>
        <dbReference type="SAM" id="SignalP"/>
    </source>
</evidence>
<reference evidence="4" key="1">
    <citation type="journal article" date="2020" name="bioRxiv">
        <title>Comparative genomics of Chlamydomonas.</title>
        <authorList>
            <person name="Craig R.J."/>
            <person name="Hasan A.R."/>
            <person name="Ness R.W."/>
            <person name="Keightley P.D."/>
        </authorList>
    </citation>
    <scope>NUCLEOTIDE SEQUENCE</scope>
    <source>
        <strain evidence="4">CCAP 11/70</strain>
    </source>
</reference>
<dbReference type="InterPro" id="IPR008752">
    <property type="entry name" value="Peptidase_M11"/>
</dbReference>
<protein>
    <recommendedName>
        <fullName evidence="3">Peptidase M11 gametolysin domain-containing protein</fullName>
    </recommendedName>
</protein>
<evidence type="ECO:0000313" key="4">
    <source>
        <dbReference type="EMBL" id="KAG2499453.1"/>
    </source>
</evidence>
<accession>A0A836C4Z8</accession>
<keyword evidence="5" id="KW-1185">Reference proteome</keyword>
<dbReference type="AlphaFoldDB" id="A0A836C4Z8"/>
<feature type="region of interest" description="Disordered" evidence="1">
    <location>
        <begin position="432"/>
        <end position="475"/>
    </location>
</feature>
<dbReference type="Proteomes" id="UP000612055">
    <property type="component" value="Unassembled WGS sequence"/>
</dbReference>
<dbReference type="EMBL" id="JAEHOE010000006">
    <property type="protein sequence ID" value="KAG2499453.1"/>
    <property type="molecule type" value="Genomic_DNA"/>
</dbReference>
<comment type="caution">
    <text evidence="4">The sequence shown here is derived from an EMBL/GenBank/DDBJ whole genome shotgun (WGS) entry which is preliminary data.</text>
</comment>
<evidence type="ECO:0000313" key="5">
    <source>
        <dbReference type="Proteomes" id="UP000612055"/>
    </source>
</evidence>
<feature type="chain" id="PRO_5032715960" description="Peptidase M11 gametolysin domain-containing protein" evidence="2">
    <location>
        <begin position="31"/>
        <end position="486"/>
    </location>
</feature>